<proteinExistence type="predicted"/>
<accession>A0A6J2V1D0</accession>
<feature type="compositionally biased region" description="Polar residues" evidence="1">
    <location>
        <begin position="149"/>
        <end position="159"/>
    </location>
</feature>
<feature type="compositionally biased region" description="Low complexity" evidence="1">
    <location>
        <begin position="300"/>
        <end position="312"/>
    </location>
</feature>
<feature type="region of interest" description="Disordered" evidence="1">
    <location>
        <begin position="281"/>
        <end position="312"/>
    </location>
</feature>
<name>A0A6J2V1D0_CHACN</name>
<evidence type="ECO:0000313" key="3">
    <source>
        <dbReference type="Proteomes" id="UP000504632"/>
    </source>
</evidence>
<dbReference type="Pfam" id="PF00169">
    <property type="entry name" value="PH"/>
    <property type="match status" value="1"/>
</dbReference>
<evidence type="ECO:0000259" key="2">
    <source>
        <dbReference type="SMART" id="SM00233"/>
    </source>
</evidence>
<reference evidence="4" key="1">
    <citation type="submission" date="2025-08" db="UniProtKB">
        <authorList>
            <consortium name="RefSeq"/>
        </authorList>
    </citation>
    <scope>IDENTIFICATION</scope>
</reference>
<dbReference type="SMART" id="SM00233">
    <property type="entry name" value="PH"/>
    <property type="match status" value="1"/>
</dbReference>
<dbReference type="PANTHER" id="PTHR12844:SF45">
    <property type="entry name" value="CNK3_IPCEF1 FUSION PROTEIN-RELATED"/>
    <property type="match status" value="1"/>
</dbReference>
<keyword evidence="3" id="KW-1185">Reference proteome</keyword>
<feature type="region of interest" description="Disordered" evidence="1">
    <location>
        <begin position="149"/>
        <end position="179"/>
    </location>
</feature>
<sequence>MSRRRVSVKDLGQVDCQGWLHKKKDGRGFLGNRWKKYWFVLKRSSLYWYSCQTAEKAIGYINLQDFTVEQAKESRRKYALRASHLQLVTLLFAAENVKEMNNVSQQGSPPPPRSSSSPCHPMIPLLSPVGNTSSESVLSESWLDVSIEQAQEAQPQNSDPTEDEEDQQPPLQGPCGEEKAASDEMEMLYLHLKKASLSPTGQLQPSTKRDFRSSFIRRCKDENINEKLHLVRALNSTLKAKEADLLAIEQVLSDPTLSACKYRKWREANVLLLQEICQQHSSESRSDPHQNLPEPSEPDSSSTASTSTIAITTSTTNIPRVYAETSV</sequence>
<dbReference type="CTD" id="26034"/>
<protein>
    <submittedName>
        <fullName evidence="4">Interactor protein for cytohesin exchange factors 1</fullName>
    </submittedName>
</protein>
<gene>
    <name evidence="4" type="primary">ipcef1</name>
</gene>
<dbReference type="OrthoDB" id="74412at2759"/>
<evidence type="ECO:0000313" key="4">
    <source>
        <dbReference type="RefSeq" id="XP_030626740.1"/>
    </source>
</evidence>
<dbReference type="Gene3D" id="2.30.29.30">
    <property type="entry name" value="Pleckstrin-homology domain (PH domain)/Phosphotyrosine-binding domain (PTB)"/>
    <property type="match status" value="1"/>
</dbReference>
<dbReference type="InterPro" id="IPR051566">
    <property type="entry name" value="CNKSR"/>
</dbReference>
<dbReference type="InterPro" id="IPR011993">
    <property type="entry name" value="PH-like_dom_sf"/>
</dbReference>
<dbReference type="InParanoid" id="A0A6J2V1D0"/>
<feature type="region of interest" description="Disordered" evidence="1">
    <location>
        <begin position="101"/>
        <end position="132"/>
    </location>
</feature>
<evidence type="ECO:0000256" key="1">
    <source>
        <dbReference type="SAM" id="MobiDB-lite"/>
    </source>
</evidence>
<feature type="domain" description="PH" evidence="2">
    <location>
        <begin position="14"/>
        <end position="109"/>
    </location>
</feature>
<dbReference type="GeneID" id="115809287"/>
<dbReference type="SUPFAM" id="SSF50729">
    <property type="entry name" value="PH domain-like"/>
    <property type="match status" value="1"/>
</dbReference>
<dbReference type="RefSeq" id="XP_030626740.1">
    <property type="nucleotide sequence ID" value="XM_030770880.1"/>
</dbReference>
<dbReference type="Proteomes" id="UP000504632">
    <property type="component" value="Chromosome 4"/>
</dbReference>
<dbReference type="AlphaFoldDB" id="A0A6J2V1D0"/>
<dbReference type="PANTHER" id="PTHR12844">
    <property type="entry name" value="CONNECTOR ENCHANCER OF KINASE SUPPRESSOR OF RAS"/>
    <property type="match status" value="1"/>
</dbReference>
<organism evidence="3 4">
    <name type="scientific">Chanos chanos</name>
    <name type="common">Milkfish</name>
    <name type="synonym">Mugil chanos</name>
    <dbReference type="NCBI Taxonomy" id="29144"/>
    <lineage>
        <taxon>Eukaryota</taxon>
        <taxon>Metazoa</taxon>
        <taxon>Chordata</taxon>
        <taxon>Craniata</taxon>
        <taxon>Vertebrata</taxon>
        <taxon>Euteleostomi</taxon>
        <taxon>Actinopterygii</taxon>
        <taxon>Neopterygii</taxon>
        <taxon>Teleostei</taxon>
        <taxon>Ostariophysi</taxon>
        <taxon>Gonorynchiformes</taxon>
        <taxon>Chanidae</taxon>
        <taxon>Chanos</taxon>
    </lineage>
</organism>
<dbReference type="InterPro" id="IPR001849">
    <property type="entry name" value="PH_domain"/>
</dbReference>